<gene>
    <name evidence="1" type="ORF">S03H2_05019</name>
</gene>
<sequence length="36" mass="4159">NEPMISINDRMGFKLNIAQTMYKFDLTVLDRKLNGA</sequence>
<name>X1ETL2_9ZZZZ</name>
<comment type="caution">
    <text evidence="1">The sequence shown here is derived from an EMBL/GenBank/DDBJ whole genome shotgun (WGS) entry which is preliminary data.</text>
</comment>
<organism evidence="1">
    <name type="scientific">marine sediment metagenome</name>
    <dbReference type="NCBI Taxonomy" id="412755"/>
    <lineage>
        <taxon>unclassified sequences</taxon>
        <taxon>metagenomes</taxon>
        <taxon>ecological metagenomes</taxon>
    </lineage>
</organism>
<feature type="non-terminal residue" evidence="1">
    <location>
        <position position="1"/>
    </location>
</feature>
<dbReference type="AlphaFoldDB" id="X1ETL2"/>
<proteinExistence type="predicted"/>
<protein>
    <submittedName>
        <fullName evidence="1">Uncharacterized protein</fullName>
    </submittedName>
</protein>
<reference evidence="1" key="1">
    <citation type="journal article" date="2014" name="Front. Microbiol.">
        <title>High frequency of phylogenetically diverse reductive dehalogenase-homologous genes in deep subseafloor sedimentary metagenomes.</title>
        <authorList>
            <person name="Kawai M."/>
            <person name="Futagami T."/>
            <person name="Toyoda A."/>
            <person name="Takaki Y."/>
            <person name="Nishi S."/>
            <person name="Hori S."/>
            <person name="Arai W."/>
            <person name="Tsubouchi T."/>
            <person name="Morono Y."/>
            <person name="Uchiyama I."/>
            <person name="Ito T."/>
            <person name="Fujiyama A."/>
            <person name="Inagaki F."/>
            <person name="Takami H."/>
        </authorList>
    </citation>
    <scope>NUCLEOTIDE SEQUENCE</scope>
    <source>
        <strain evidence="1">Expedition CK06-06</strain>
    </source>
</reference>
<accession>X1ETL2</accession>
<evidence type="ECO:0000313" key="1">
    <source>
        <dbReference type="EMBL" id="GAH23645.1"/>
    </source>
</evidence>
<dbReference type="EMBL" id="BARU01002048">
    <property type="protein sequence ID" value="GAH23645.1"/>
    <property type="molecule type" value="Genomic_DNA"/>
</dbReference>